<evidence type="ECO:0000313" key="1">
    <source>
        <dbReference type="EMBL" id="TXK02976.1"/>
    </source>
</evidence>
<keyword evidence="2" id="KW-1185">Reference proteome</keyword>
<accession>A0A5C8HJW6</accession>
<gene>
    <name evidence="1" type="ORF">FVP60_11820</name>
</gene>
<reference evidence="1 2" key="1">
    <citation type="submission" date="2019-08" db="EMBL/GenBank/DDBJ databases">
        <authorList>
            <person name="Dong K."/>
        </authorList>
    </citation>
    <scope>NUCLEOTIDE SEQUENCE [LARGE SCALE GENOMIC DNA]</scope>
    <source>
        <strain evidence="1 2">M4-8</strain>
    </source>
</reference>
<comment type="caution">
    <text evidence="1">The sequence shown here is derived from an EMBL/GenBank/DDBJ whole genome shotgun (WGS) entry which is preliminary data.</text>
</comment>
<proteinExistence type="predicted"/>
<name>A0A5C8HJW6_9MICO</name>
<evidence type="ECO:0000313" key="2">
    <source>
        <dbReference type="Proteomes" id="UP000321196"/>
    </source>
</evidence>
<organism evidence="1 2">
    <name type="scientific">Microbacterium mitrae</name>
    <dbReference type="NCBI Taxonomy" id="664640"/>
    <lineage>
        <taxon>Bacteria</taxon>
        <taxon>Bacillati</taxon>
        <taxon>Actinomycetota</taxon>
        <taxon>Actinomycetes</taxon>
        <taxon>Micrococcales</taxon>
        <taxon>Microbacteriaceae</taxon>
        <taxon>Microbacterium</taxon>
    </lineage>
</organism>
<dbReference type="AlphaFoldDB" id="A0A5C8HJW6"/>
<dbReference type="RefSeq" id="WP_147826501.1">
    <property type="nucleotide sequence ID" value="NZ_BAAARG010000004.1"/>
</dbReference>
<protein>
    <submittedName>
        <fullName evidence="1">Uncharacterized protein</fullName>
    </submittedName>
</protein>
<dbReference type="OrthoDB" id="5058212at2"/>
<sequence>MSWWRRQRTAAIALMIAAMVAAGTIWLFEVVPSRDEPTVSTTVATTTVTVDGNTIDPPTVRVDEFAGPAGTTTVSVRVPARSDADASSCGSFTLTEQATGRVWVTAGSEVDVSDDDAERSCVPDSASYTILAVFLLPDDVPGLFWFDMTFDDTVVRFELTG</sequence>
<dbReference type="Proteomes" id="UP000321196">
    <property type="component" value="Unassembled WGS sequence"/>
</dbReference>
<dbReference type="EMBL" id="VRSW01000005">
    <property type="protein sequence ID" value="TXK02976.1"/>
    <property type="molecule type" value="Genomic_DNA"/>
</dbReference>